<accession>A0A2K9LRX7</accession>
<keyword evidence="5 8" id="KW-0547">Nucleotide-binding</keyword>
<reference evidence="13" key="1">
    <citation type="submission" date="2017-08" db="EMBL/GenBank/DDBJ databases">
        <title>Direct submision.</title>
        <authorList>
            <person name="Kim S.-J."/>
            <person name="Rhee S.-K."/>
        </authorList>
    </citation>
    <scope>NUCLEOTIDE SEQUENCE [LARGE SCALE GENOMIC DNA]</scope>
    <source>
        <strain evidence="13">GI5</strain>
    </source>
</reference>
<evidence type="ECO:0000313" key="12">
    <source>
        <dbReference type="EMBL" id="AUM14891.1"/>
    </source>
</evidence>
<evidence type="ECO:0000256" key="8">
    <source>
        <dbReference type="HAMAP-Rule" id="MF_00578"/>
    </source>
</evidence>
<dbReference type="GO" id="GO:0005829">
    <property type="term" value="C:cytosol"/>
    <property type="evidence" value="ECO:0007669"/>
    <property type="project" value="TreeGrafter"/>
</dbReference>
<evidence type="ECO:0000256" key="3">
    <source>
        <dbReference type="ARBA" id="ARBA00022598"/>
    </source>
</evidence>
<protein>
    <recommendedName>
        <fullName evidence="8">Glutamate--cysteine ligase</fullName>
        <ecNumber evidence="8">6.3.2.2</ecNumber>
    </recommendedName>
    <alternativeName>
        <fullName evidence="8">Gamma-ECS</fullName>
        <shortName evidence="8">GCS</shortName>
    </alternativeName>
    <alternativeName>
        <fullName evidence="8">Gamma-glutamylcysteine synthetase</fullName>
    </alternativeName>
</protein>
<evidence type="ECO:0000259" key="11">
    <source>
        <dbReference type="Pfam" id="PF04262"/>
    </source>
</evidence>
<dbReference type="GO" id="GO:0005524">
    <property type="term" value="F:ATP binding"/>
    <property type="evidence" value="ECO:0007669"/>
    <property type="project" value="UniProtKB-KW"/>
</dbReference>
<dbReference type="PANTHER" id="PTHR38761">
    <property type="entry name" value="GLUTAMATE--CYSTEINE LIGASE"/>
    <property type="match status" value="1"/>
</dbReference>
<dbReference type="UniPathway" id="UPA00142">
    <property type="reaction ID" value="UER00209"/>
</dbReference>
<dbReference type="Pfam" id="PF04262">
    <property type="entry name" value="Glu_cys_ligase"/>
    <property type="match status" value="1"/>
</dbReference>
<evidence type="ECO:0000256" key="6">
    <source>
        <dbReference type="ARBA" id="ARBA00022840"/>
    </source>
</evidence>
<evidence type="ECO:0000256" key="5">
    <source>
        <dbReference type="ARBA" id="ARBA00022741"/>
    </source>
</evidence>
<proteinExistence type="inferred from homology"/>
<comment type="pathway">
    <text evidence="1 8 9">Sulfur metabolism; glutathione biosynthesis; glutathione from L-cysteine and L-glutamate: step 1/2.</text>
</comment>
<dbReference type="GO" id="GO:0006750">
    <property type="term" value="P:glutathione biosynthetic process"/>
    <property type="evidence" value="ECO:0007669"/>
    <property type="project" value="UniProtKB-UniRule"/>
</dbReference>
<dbReference type="HAMAP" id="MF_00578">
    <property type="entry name" value="Glu_cys_ligase"/>
    <property type="match status" value="1"/>
</dbReference>
<name>A0A2K9LRX7_9GAMM</name>
<comment type="similarity">
    <text evidence="2 8">Belongs to the glutamate--cysteine ligase type 1 family. Type 1 subfamily.</text>
</comment>
<dbReference type="GO" id="GO:0004357">
    <property type="term" value="F:glutamate-cysteine ligase activity"/>
    <property type="evidence" value="ECO:0007669"/>
    <property type="project" value="UniProtKB-UniRule"/>
</dbReference>
<feature type="domain" description="Glutamate--cysteine ligase" evidence="11">
    <location>
        <begin position="5"/>
        <end position="375"/>
    </location>
</feature>
<evidence type="ECO:0000256" key="2">
    <source>
        <dbReference type="ARBA" id="ARBA00008772"/>
    </source>
</evidence>
<dbReference type="EC" id="6.3.2.2" evidence="8"/>
<dbReference type="SUPFAM" id="SSF55931">
    <property type="entry name" value="Glutamine synthetase/guanido kinase"/>
    <property type="match status" value="1"/>
</dbReference>
<evidence type="ECO:0000256" key="10">
    <source>
        <dbReference type="SAM" id="MobiDB-lite"/>
    </source>
</evidence>
<evidence type="ECO:0000256" key="7">
    <source>
        <dbReference type="ARBA" id="ARBA00048819"/>
    </source>
</evidence>
<keyword evidence="4 8" id="KW-0317">Glutathione biosynthesis</keyword>
<dbReference type="InterPro" id="IPR006334">
    <property type="entry name" value="Glut_cys_ligase"/>
</dbReference>
<organism evidence="12 13">
    <name type="scientific">Ketobacter alkanivorans</name>
    <dbReference type="NCBI Taxonomy" id="1917421"/>
    <lineage>
        <taxon>Bacteria</taxon>
        <taxon>Pseudomonadati</taxon>
        <taxon>Pseudomonadota</taxon>
        <taxon>Gammaproteobacteria</taxon>
        <taxon>Pseudomonadales</taxon>
        <taxon>Ketobacteraceae</taxon>
        <taxon>Ketobacter</taxon>
    </lineage>
</organism>
<dbReference type="OrthoDB" id="9803907at2"/>
<feature type="compositionally biased region" description="Basic and acidic residues" evidence="10">
    <location>
        <begin position="486"/>
        <end position="499"/>
    </location>
</feature>
<gene>
    <name evidence="8" type="primary">gshA</name>
    <name evidence="12" type="ORF">Kalk_08945</name>
</gene>
<keyword evidence="13" id="KW-1185">Reference proteome</keyword>
<evidence type="ECO:0000256" key="1">
    <source>
        <dbReference type="ARBA" id="ARBA00005006"/>
    </source>
</evidence>
<keyword evidence="6 8" id="KW-0067">ATP-binding</keyword>
<dbReference type="InterPro" id="IPR007370">
    <property type="entry name" value="Glu_cys_ligase"/>
</dbReference>
<sequence>MHRLESIREVQLHRSLTQMQRGLEKESLRITPNGQLSQTRHPDALGSALTHQWITTDYSEALLEFITPVFQDVKRPLGFLNDLHRFTYQHLNDELLWVNSMPCLMGDELSIPIAEYGSSNVGRMKHVYRHGLWHRYGRYMQTIAGIHYNVSIPNNFWSVYHQLENSGEPLQDFISEQYFGLIRNFLRNVGLVVYLYGASPAVCGSFLQGRKHQLETFQQHTCYMPYGTSLRMSDLGYHNDAQAGLNISYNSLPEYVQTLQHAIRTPYEPYANMGVKKDGIYQQLNTNILQIENEFYSSIRPKRVTRSGERPTCALSDRGVEYVELRCVDLDPFSPLGITESQIRFLDVFAVYCLLEDSPPLSEQEQQCNSDNLQAIVSQGRDPDLKLSSPCTQAPFREWAQEHLNKMLHVAHLFDQAHQHTAHSAVVKAQMEKLIHPDQTPSARVMQTLFDNDQSFFEFAMNSAIETANYFTKQPLSSAEASAFSKEARRSTEAQRRLESEDDVSFEQYLSSFFAQDALNP</sequence>
<comment type="catalytic activity">
    <reaction evidence="7 8 9">
        <text>L-cysteine + L-glutamate + ATP = gamma-L-glutamyl-L-cysteine + ADP + phosphate + H(+)</text>
        <dbReference type="Rhea" id="RHEA:13285"/>
        <dbReference type="ChEBI" id="CHEBI:15378"/>
        <dbReference type="ChEBI" id="CHEBI:29985"/>
        <dbReference type="ChEBI" id="CHEBI:30616"/>
        <dbReference type="ChEBI" id="CHEBI:35235"/>
        <dbReference type="ChEBI" id="CHEBI:43474"/>
        <dbReference type="ChEBI" id="CHEBI:58173"/>
        <dbReference type="ChEBI" id="CHEBI:456216"/>
        <dbReference type="EC" id="6.3.2.2"/>
    </reaction>
</comment>
<dbReference type="KEGG" id="kak:Kalk_08945"/>
<feature type="region of interest" description="Disordered" evidence="10">
    <location>
        <begin position="482"/>
        <end position="502"/>
    </location>
</feature>
<evidence type="ECO:0000313" key="13">
    <source>
        <dbReference type="Proteomes" id="UP000235116"/>
    </source>
</evidence>
<dbReference type="EMBL" id="CP022684">
    <property type="protein sequence ID" value="AUM14891.1"/>
    <property type="molecule type" value="Genomic_DNA"/>
</dbReference>
<dbReference type="AlphaFoldDB" id="A0A2K9LRX7"/>
<keyword evidence="3 8" id="KW-0436">Ligase</keyword>
<dbReference type="Gene3D" id="3.30.590.20">
    <property type="match status" value="1"/>
</dbReference>
<dbReference type="InterPro" id="IPR014746">
    <property type="entry name" value="Gln_synth/guanido_kin_cat_dom"/>
</dbReference>
<evidence type="ECO:0000256" key="9">
    <source>
        <dbReference type="RuleBase" id="RU004391"/>
    </source>
</evidence>
<dbReference type="PANTHER" id="PTHR38761:SF1">
    <property type="entry name" value="GLUTAMATE--CYSTEINE LIGASE"/>
    <property type="match status" value="1"/>
</dbReference>
<dbReference type="NCBIfam" id="TIGR01434">
    <property type="entry name" value="glu_cys_ligase"/>
    <property type="match status" value="1"/>
</dbReference>
<dbReference type="Proteomes" id="UP000235116">
    <property type="component" value="Chromosome"/>
</dbReference>
<dbReference type="GO" id="GO:0046872">
    <property type="term" value="F:metal ion binding"/>
    <property type="evidence" value="ECO:0007669"/>
    <property type="project" value="TreeGrafter"/>
</dbReference>
<evidence type="ECO:0000256" key="4">
    <source>
        <dbReference type="ARBA" id="ARBA00022684"/>
    </source>
</evidence>